<dbReference type="PANTHER" id="PTHR11895:SF7">
    <property type="entry name" value="GLUTAMYL-TRNA(GLN) AMIDOTRANSFERASE SUBUNIT A, MITOCHONDRIAL"/>
    <property type="match status" value="1"/>
</dbReference>
<dbReference type="NCBIfam" id="NF005687">
    <property type="entry name" value="PRK07487.1"/>
    <property type="match status" value="1"/>
</dbReference>
<evidence type="ECO:0000259" key="3">
    <source>
        <dbReference type="Pfam" id="PF01425"/>
    </source>
</evidence>
<comment type="similarity">
    <text evidence="1">Belongs to the amidase family.</text>
</comment>
<feature type="region of interest" description="Disordered" evidence="2">
    <location>
        <begin position="139"/>
        <end position="158"/>
    </location>
</feature>
<dbReference type="Gene3D" id="3.90.1300.10">
    <property type="entry name" value="Amidase signature (AS) domain"/>
    <property type="match status" value="1"/>
</dbReference>
<evidence type="ECO:0000313" key="4">
    <source>
        <dbReference type="EMBL" id="KAA0916127.1"/>
    </source>
</evidence>
<feature type="domain" description="Amidase" evidence="3">
    <location>
        <begin position="25"/>
        <end position="445"/>
    </location>
</feature>
<evidence type="ECO:0000256" key="1">
    <source>
        <dbReference type="ARBA" id="ARBA00009199"/>
    </source>
</evidence>
<comment type="caution">
    <text evidence="4">The sequence shown here is derived from an EMBL/GenBank/DDBJ whole genome shotgun (WGS) entry which is preliminary data.</text>
</comment>
<dbReference type="Proteomes" id="UP000325291">
    <property type="component" value="Unassembled WGS sequence"/>
</dbReference>
<dbReference type="Pfam" id="PF01425">
    <property type="entry name" value="Amidase"/>
    <property type="match status" value="1"/>
</dbReference>
<protein>
    <submittedName>
        <fullName evidence="4">Amidase</fullName>
        <ecNumber evidence="4">3.5.1.4</ecNumber>
    </submittedName>
</protein>
<reference evidence="4 5" key="1">
    <citation type="submission" date="2019-07" db="EMBL/GenBank/DDBJ databases">
        <title>Aquicoccus porphyridii gen. nov., sp. nov., isolated from a small marine red alga, Porphyridium marinum.</title>
        <authorList>
            <person name="Liu L."/>
        </authorList>
    </citation>
    <scope>NUCLEOTIDE SEQUENCE [LARGE SCALE GENOMIC DNA]</scope>
    <source>
        <strain evidence="4 5">L1 8-17</strain>
    </source>
</reference>
<sequence>MAELWSLTASEMAARVKGGDLSARDLTEAILDRIGAANPGCNAIVARCDDEARTAADAVDSALAAGQDPGPLAGVPVTIKVNVDQKGHATTNGLRLQENLIAESDSPVVSNLRKAGAVIVGRTNTPAFSLRWFTRNSLHGHTTNPRAPGRTPGGSSGGAAAAVVSGMCAVGHGTDIAGSVRYPAYACGIHGLRPSHGRVPAHNDSGPDRHIGAQLMAVSGPLARSIPDLRLALTAMAAPDLRDPWYSQMPLRGPDVPRRMALCVTHDEMPVAPEIEEALRRAAETFRAAGWQVDEVSPPPMREAMELQLVMWLSEMRRGASEAVRKEGDPDAIAVHGFLEAMTPAADLARVMDVLQSRARLIRAWRAFLSDYPVMLCPVSGELPFEDLRDVKSQADFETIAEAQMSQIALPFLALPGLTVTTGDARGLPVGVQLIANAWREDLLLDAGEVIGGVVPVV</sequence>
<evidence type="ECO:0000313" key="5">
    <source>
        <dbReference type="Proteomes" id="UP000325291"/>
    </source>
</evidence>
<dbReference type="GO" id="GO:0004040">
    <property type="term" value="F:amidase activity"/>
    <property type="evidence" value="ECO:0007669"/>
    <property type="project" value="UniProtKB-EC"/>
</dbReference>
<dbReference type="RefSeq" id="WP_111368100.1">
    <property type="nucleotide sequence ID" value="NZ_VINQ01000006.1"/>
</dbReference>
<name>A0A5A9ZFS5_9RHOB</name>
<dbReference type="InterPro" id="IPR036928">
    <property type="entry name" value="AS_sf"/>
</dbReference>
<dbReference type="PANTHER" id="PTHR11895">
    <property type="entry name" value="TRANSAMIDASE"/>
    <property type="match status" value="1"/>
</dbReference>
<keyword evidence="5" id="KW-1185">Reference proteome</keyword>
<gene>
    <name evidence="4" type="ORF">FLO80_10390</name>
</gene>
<organism evidence="4 5">
    <name type="scientific">Aquicoccus porphyridii</name>
    <dbReference type="NCBI Taxonomy" id="1852029"/>
    <lineage>
        <taxon>Bacteria</taxon>
        <taxon>Pseudomonadati</taxon>
        <taxon>Pseudomonadota</taxon>
        <taxon>Alphaproteobacteria</taxon>
        <taxon>Rhodobacterales</taxon>
        <taxon>Paracoccaceae</taxon>
        <taxon>Aquicoccus</taxon>
    </lineage>
</organism>
<dbReference type="InterPro" id="IPR000120">
    <property type="entry name" value="Amidase"/>
</dbReference>
<accession>A0A5A9ZFS5</accession>
<dbReference type="InterPro" id="IPR023631">
    <property type="entry name" value="Amidase_dom"/>
</dbReference>
<evidence type="ECO:0000256" key="2">
    <source>
        <dbReference type="SAM" id="MobiDB-lite"/>
    </source>
</evidence>
<dbReference type="EMBL" id="VINQ01000006">
    <property type="protein sequence ID" value="KAA0916127.1"/>
    <property type="molecule type" value="Genomic_DNA"/>
</dbReference>
<keyword evidence="4" id="KW-0378">Hydrolase</keyword>
<proteinExistence type="inferred from homology"/>
<dbReference type="SUPFAM" id="SSF75304">
    <property type="entry name" value="Amidase signature (AS) enzymes"/>
    <property type="match status" value="1"/>
</dbReference>
<dbReference type="AlphaFoldDB" id="A0A5A9ZFS5"/>
<dbReference type="EC" id="3.5.1.4" evidence="4"/>